<reference evidence="1 2" key="2">
    <citation type="submission" date="2017-09" db="EMBL/GenBank/DDBJ databases">
        <title>Extensive intraspecific genome diversity in a model arbuscular mycorrhizal fungus.</title>
        <authorList>
            <person name="Chen E.C."/>
            <person name="Morin E."/>
            <person name="Beaudet D."/>
            <person name="Noel J."/>
            <person name="Ndikumana S."/>
            <person name="Charron P."/>
            <person name="St-Onge C."/>
            <person name="Giorgi J."/>
            <person name="Grigoriev I.V."/>
            <person name="Roux C."/>
            <person name="Martin F.M."/>
            <person name="Corradi N."/>
        </authorList>
    </citation>
    <scope>NUCLEOTIDE SEQUENCE [LARGE SCALE GENOMIC DNA]</scope>
    <source>
        <strain evidence="1 2">A5</strain>
    </source>
</reference>
<organism evidence="1 2">
    <name type="scientific">Rhizophagus irregularis</name>
    <dbReference type="NCBI Taxonomy" id="588596"/>
    <lineage>
        <taxon>Eukaryota</taxon>
        <taxon>Fungi</taxon>
        <taxon>Fungi incertae sedis</taxon>
        <taxon>Mucoromycota</taxon>
        <taxon>Glomeromycotina</taxon>
        <taxon>Glomeromycetes</taxon>
        <taxon>Glomerales</taxon>
        <taxon>Glomeraceae</taxon>
        <taxon>Rhizophagus</taxon>
    </lineage>
</organism>
<evidence type="ECO:0000313" key="2">
    <source>
        <dbReference type="Proteomes" id="UP000232722"/>
    </source>
</evidence>
<dbReference type="EMBL" id="LLXJ01000575">
    <property type="protein sequence ID" value="PKC08093.1"/>
    <property type="molecule type" value="Genomic_DNA"/>
</dbReference>
<name>A0A2N0PMM5_9GLOM</name>
<accession>A0A2N0PMM5</accession>
<evidence type="ECO:0000313" key="1">
    <source>
        <dbReference type="EMBL" id="PKC08093.1"/>
    </source>
</evidence>
<dbReference type="AlphaFoldDB" id="A0A2N0PMM5"/>
<comment type="caution">
    <text evidence="1">The sequence shown here is derived from an EMBL/GenBank/DDBJ whole genome shotgun (WGS) entry which is preliminary data.</text>
</comment>
<dbReference type="Proteomes" id="UP000232722">
    <property type="component" value="Unassembled WGS sequence"/>
</dbReference>
<reference evidence="1 2" key="1">
    <citation type="submission" date="2016-04" db="EMBL/GenBank/DDBJ databases">
        <title>Genome analyses suggest a sexual origin of heterokaryosis in a supposedly ancient asexual fungus.</title>
        <authorList>
            <person name="Ropars J."/>
            <person name="Sedzielewska K."/>
            <person name="Noel J."/>
            <person name="Charron P."/>
            <person name="Farinelli L."/>
            <person name="Marton T."/>
            <person name="Kruger M."/>
            <person name="Pelin A."/>
            <person name="Brachmann A."/>
            <person name="Corradi N."/>
        </authorList>
    </citation>
    <scope>NUCLEOTIDE SEQUENCE [LARGE SCALE GENOMIC DNA]</scope>
    <source>
        <strain evidence="1 2">A5</strain>
    </source>
</reference>
<sequence>MIELKERELLVEERELKFSKKEFELQNWRKISNLIHNIKFGDKNQPVFLVCEEWLNDSKN</sequence>
<proteinExistence type="predicted"/>
<protein>
    <submittedName>
        <fullName evidence="1">Uncharacterized protein</fullName>
    </submittedName>
</protein>
<gene>
    <name evidence="1" type="ORF">RhiirA5_417336</name>
</gene>